<feature type="transmembrane region" description="Helical" evidence="1">
    <location>
        <begin position="32"/>
        <end position="50"/>
    </location>
</feature>
<dbReference type="AlphaFoldDB" id="A0A1I2P174"/>
<feature type="domain" description="TcaA 4th" evidence="3">
    <location>
        <begin position="215"/>
        <end position="279"/>
    </location>
</feature>
<gene>
    <name evidence="4" type="ORF">SAMN04487885_12522</name>
</gene>
<keyword evidence="1" id="KW-0812">Transmembrane</keyword>
<dbReference type="InterPro" id="IPR054530">
    <property type="entry name" value="TcaA_4th"/>
</dbReference>
<dbReference type="PANTHER" id="PTHR40038">
    <property type="entry name" value="MEMBRANE-ASSOCIATED PROTEIN TCAA"/>
    <property type="match status" value="1"/>
</dbReference>
<dbReference type="Proteomes" id="UP000182135">
    <property type="component" value="Unassembled WGS sequence"/>
</dbReference>
<dbReference type="OrthoDB" id="1895190at2"/>
<keyword evidence="1" id="KW-1133">Transmembrane helix</keyword>
<keyword evidence="5" id="KW-1185">Reference proteome</keyword>
<protein>
    <submittedName>
        <fullName evidence="4">Uncharacterized protein</fullName>
    </submittedName>
</protein>
<dbReference type="STRING" id="1529.SAMN04487885_12522"/>
<keyword evidence="1" id="KW-0472">Membrane</keyword>
<evidence type="ECO:0000259" key="2">
    <source>
        <dbReference type="Pfam" id="PF22813"/>
    </source>
</evidence>
<evidence type="ECO:0000313" key="4">
    <source>
        <dbReference type="EMBL" id="SFG09120.1"/>
    </source>
</evidence>
<reference evidence="4 5" key="1">
    <citation type="submission" date="2016-10" db="EMBL/GenBank/DDBJ databases">
        <authorList>
            <person name="de Groot N.N."/>
        </authorList>
    </citation>
    <scope>NUCLEOTIDE SEQUENCE [LARGE SCALE GENOMIC DNA]</scope>
    <source>
        <strain evidence="4 5">NLAE-zl-G419</strain>
    </source>
</reference>
<dbReference type="Pfam" id="PF22820">
    <property type="entry name" value="TcaA_3rd_4th"/>
    <property type="match status" value="1"/>
</dbReference>
<dbReference type="EMBL" id="FOOE01000025">
    <property type="protein sequence ID" value="SFG09120.1"/>
    <property type="molecule type" value="Genomic_DNA"/>
</dbReference>
<dbReference type="Pfam" id="PF22813">
    <property type="entry name" value="TcaA_2nd"/>
    <property type="match status" value="1"/>
</dbReference>
<organism evidence="4 5">
    <name type="scientific">Clostridium cadaveris</name>
    <dbReference type="NCBI Taxonomy" id="1529"/>
    <lineage>
        <taxon>Bacteria</taxon>
        <taxon>Bacillati</taxon>
        <taxon>Bacillota</taxon>
        <taxon>Clostridia</taxon>
        <taxon>Eubacteriales</taxon>
        <taxon>Clostridiaceae</taxon>
        <taxon>Clostridium</taxon>
    </lineage>
</organism>
<feature type="domain" description="TcaA second" evidence="2">
    <location>
        <begin position="57"/>
        <end position="135"/>
    </location>
</feature>
<dbReference type="GO" id="GO:0005886">
    <property type="term" value="C:plasma membrane"/>
    <property type="evidence" value="ECO:0007669"/>
    <property type="project" value="UniProtKB-SubCell"/>
</dbReference>
<dbReference type="PANTHER" id="PTHR40038:SF1">
    <property type="entry name" value="MEMBRANE-ASSOCIATED PROTEIN TCAA"/>
    <property type="match status" value="1"/>
</dbReference>
<proteinExistence type="predicted"/>
<dbReference type="RefSeq" id="WP_143081352.1">
    <property type="nucleotide sequence ID" value="NZ_CABMJC010000001.1"/>
</dbReference>
<sequence length="417" mass="48346">MNTIDAFKEKMKKYWNIVIDTLKKYDNKRNRIIALCAVALIVGVSSYLWVSRDDSRTKTINKFEAVLKSRNPYNVYKQISFENKGIKLNDENIKPFVDYINSDETRRDEILRSLRFDNSEGDKLISVKNDGNKYFIELKGIYMTLSTNLKDTEIYLQDKLYCRSDRDNYSEKFGPLIPGIYDIRAKIKGPFGEIESSDKFSLISKNSKVDIPVKAVNVSVEGNYTDSKVFINGEDTGKTIDQFKNIGPMPSDGSLKIHVEKNFPWSVVKSEEKAVEHLSYLRFDLNPMTEELRKNLEVSYNEFYKNFFEALNKEDINLITGCTERVKKSLYVRYNKKSLIISNSYNLEDLKWQKDAISIENKDGIFSTFAIADVSYKEKKSLSIIPLNEEKKNVSFKTVMTYNTESNKWIVTEVSEI</sequence>
<dbReference type="eggNOG" id="COG4640">
    <property type="taxonomic scope" value="Bacteria"/>
</dbReference>
<dbReference type="InterPro" id="IPR054529">
    <property type="entry name" value="TcaA_2nd"/>
</dbReference>
<evidence type="ECO:0000256" key="1">
    <source>
        <dbReference type="SAM" id="Phobius"/>
    </source>
</evidence>
<name>A0A1I2P174_9CLOT</name>
<accession>A0A1I2P174</accession>
<evidence type="ECO:0000313" key="5">
    <source>
        <dbReference type="Proteomes" id="UP000182135"/>
    </source>
</evidence>
<evidence type="ECO:0000259" key="3">
    <source>
        <dbReference type="Pfam" id="PF22820"/>
    </source>
</evidence>